<name>M3GXU1_LEPIR</name>
<protein>
    <submittedName>
        <fullName evidence="1">Porphobilinogen synthase domain protein</fullName>
    </submittedName>
</protein>
<evidence type="ECO:0000313" key="2">
    <source>
        <dbReference type="Proteomes" id="UP000011776"/>
    </source>
</evidence>
<dbReference type="BioCyc" id="LINT1001599:G11K9-1878-MONOMER"/>
<comment type="caution">
    <text evidence="1">The sequence shown here is derived from an EMBL/GenBank/DDBJ whole genome shotgun (WGS) entry which is preliminary data.</text>
</comment>
<proteinExistence type="predicted"/>
<gene>
    <name evidence="1" type="ORF">LEP1GSC151_5566</name>
</gene>
<organism evidence="1 2">
    <name type="scientific">Leptospira interrogans serovar Grippotyphosa str. LT2186</name>
    <dbReference type="NCBI Taxonomy" id="1001599"/>
    <lineage>
        <taxon>Bacteria</taxon>
        <taxon>Pseudomonadati</taxon>
        <taxon>Spirochaetota</taxon>
        <taxon>Spirochaetia</taxon>
        <taxon>Leptospirales</taxon>
        <taxon>Leptospiraceae</taxon>
        <taxon>Leptospira</taxon>
    </lineage>
</organism>
<dbReference type="AlphaFoldDB" id="M3GXU1"/>
<dbReference type="EMBL" id="AFME02000160">
    <property type="protein sequence ID" value="EMG11543.1"/>
    <property type="molecule type" value="Genomic_DNA"/>
</dbReference>
<sequence length="51" mass="5988">METKQRRIRLNAGLRNLASSESLNSKRTNTAYFYRGGFKRKRKNGFSSWGF</sequence>
<dbReference type="Proteomes" id="UP000011776">
    <property type="component" value="Unassembled WGS sequence"/>
</dbReference>
<accession>M3GXU1</accession>
<evidence type="ECO:0000313" key="1">
    <source>
        <dbReference type="EMBL" id="EMG11543.1"/>
    </source>
</evidence>
<reference evidence="1 2" key="1">
    <citation type="submission" date="2013-02" db="EMBL/GenBank/DDBJ databases">
        <authorList>
            <person name="Harkins D.M."/>
            <person name="Durkin A.S."/>
            <person name="Brinkac L.M."/>
            <person name="Haft D.H."/>
            <person name="Selengut J.D."/>
            <person name="Sanka R."/>
            <person name="DePew J."/>
            <person name="Purushe J."/>
            <person name="Tulsiani S.M."/>
            <person name="Graham G.C."/>
            <person name="Burns M.-A."/>
            <person name="Dohnt M.F."/>
            <person name="Smythe L.D."/>
            <person name="McKay D.B."/>
            <person name="Craig S.B."/>
            <person name="Vinetz J.M."/>
            <person name="Sutton G.G."/>
            <person name="Nierman W.C."/>
            <person name="Fouts D.E."/>
        </authorList>
    </citation>
    <scope>NUCLEOTIDE SEQUENCE [LARGE SCALE GENOMIC DNA]</scope>
    <source>
        <strain evidence="1 2">LT2186</strain>
    </source>
</reference>